<proteinExistence type="predicted"/>
<evidence type="ECO:0000313" key="2">
    <source>
        <dbReference type="EMBL" id="KAF9744200.1"/>
    </source>
</evidence>
<dbReference type="Proteomes" id="UP000616885">
    <property type="component" value="Unassembled WGS sequence"/>
</dbReference>
<reference evidence="2" key="1">
    <citation type="submission" date="2020-10" db="EMBL/GenBank/DDBJ databases">
        <title>High-Quality Genome Resource of Clonostachys rosea strain S41 by Oxford Nanopore Long-Read Sequencing.</title>
        <authorList>
            <person name="Wang H."/>
        </authorList>
    </citation>
    <scope>NUCLEOTIDE SEQUENCE</scope>
    <source>
        <strain evidence="2">S41</strain>
    </source>
</reference>
<feature type="chain" id="PRO_5034570250" evidence="1">
    <location>
        <begin position="20"/>
        <end position="136"/>
    </location>
</feature>
<feature type="signal peptide" evidence="1">
    <location>
        <begin position="1"/>
        <end position="19"/>
    </location>
</feature>
<evidence type="ECO:0000313" key="3">
    <source>
        <dbReference type="Proteomes" id="UP000616885"/>
    </source>
</evidence>
<accession>A0A8H7K2Y7</accession>
<sequence length="136" mass="14733">MRTSTTVVAASFIIFECAAVQGTRISVTPHAEYSSSIGVLGCKIDTNRVTYWPSSVSCDNICVRVSHVDSGRELNLLKIDQSSGAYDVSYDAWNYLSFGKYATESPQQGGGVVMTYKEVHASDCAHLINTASKKLP</sequence>
<evidence type="ECO:0000256" key="1">
    <source>
        <dbReference type="SAM" id="SignalP"/>
    </source>
</evidence>
<comment type="caution">
    <text evidence="2">The sequence shown here is derived from an EMBL/GenBank/DDBJ whole genome shotgun (WGS) entry which is preliminary data.</text>
</comment>
<protein>
    <submittedName>
        <fullName evidence="2">Uncharacterized protein</fullName>
    </submittedName>
</protein>
<dbReference type="PANTHER" id="PTHR38850">
    <property type="entry name" value="CERATO-PLATANIN"/>
    <property type="match status" value="1"/>
</dbReference>
<organism evidence="2 3">
    <name type="scientific">Bionectria ochroleuca</name>
    <name type="common">Gliocladium roseum</name>
    <dbReference type="NCBI Taxonomy" id="29856"/>
    <lineage>
        <taxon>Eukaryota</taxon>
        <taxon>Fungi</taxon>
        <taxon>Dikarya</taxon>
        <taxon>Ascomycota</taxon>
        <taxon>Pezizomycotina</taxon>
        <taxon>Sordariomycetes</taxon>
        <taxon>Hypocreomycetidae</taxon>
        <taxon>Hypocreales</taxon>
        <taxon>Bionectriaceae</taxon>
        <taxon>Clonostachys</taxon>
    </lineage>
</organism>
<dbReference type="PANTHER" id="PTHR38850:SF2">
    <property type="entry name" value="CERATO-PLATANIN"/>
    <property type="match status" value="1"/>
</dbReference>
<dbReference type="AlphaFoldDB" id="A0A8H7K2Y7"/>
<dbReference type="EMBL" id="JADCTT010000015">
    <property type="protein sequence ID" value="KAF9744200.1"/>
    <property type="molecule type" value="Genomic_DNA"/>
</dbReference>
<name>A0A8H7K2Y7_BIOOC</name>
<keyword evidence="1" id="KW-0732">Signal</keyword>
<gene>
    <name evidence="2" type="ORF">IM811_005780</name>
</gene>